<protein>
    <submittedName>
        <fullName evidence="1">Uncharacterized protein</fullName>
    </submittedName>
</protein>
<sequence length="119" mass="12582">MVTGCEKSTTSFQLSLTNSGVTCFSLETAPLALCHLVLPIQPPPTSKVSPVVLTLSEDKTTNKGDTKPGSYLLKSFLEKMVFVMAVSACGAIQFTLMPALEPSCANVFVKPVIPHLAAP</sequence>
<dbReference type="Proteomes" id="UP000774326">
    <property type="component" value="Unassembled WGS sequence"/>
</dbReference>
<reference evidence="1" key="2">
    <citation type="submission" date="2021-01" db="EMBL/GenBank/DDBJ databases">
        <authorList>
            <person name="Schikora-Tamarit M.A."/>
        </authorList>
    </citation>
    <scope>NUCLEOTIDE SEQUENCE</scope>
    <source>
        <strain evidence="1">CBS2887</strain>
    </source>
</reference>
<comment type="caution">
    <text evidence="1">The sequence shown here is derived from an EMBL/GenBank/DDBJ whole genome shotgun (WGS) entry which is preliminary data.</text>
</comment>
<name>A0A9P8TPR7_WICPI</name>
<keyword evidence="2" id="KW-1185">Reference proteome</keyword>
<dbReference type="EMBL" id="JAEUBG010001381">
    <property type="protein sequence ID" value="KAH3686494.1"/>
    <property type="molecule type" value="Genomic_DNA"/>
</dbReference>
<reference evidence="1" key="1">
    <citation type="journal article" date="2021" name="Open Biol.">
        <title>Shared evolutionary footprints suggest mitochondrial oxidative damage underlies multiple complex I losses in fungi.</title>
        <authorList>
            <person name="Schikora-Tamarit M.A."/>
            <person name="Marcet-Houben M."/>
            <person name="Nosek J."/>
            <person name="Gabaldon T."/>
        </authorList>
    </citation>
    <scope>NUCLEOTIDE SEQUENCE</scope>
    <source>
        <strain evidence="1">CBS2887</strain>
    </source>
</reference>
<accession>A0A9P8TPR7</accession>
<evidence type="ECO:0000313" key="1">
    <source>
        <dbReference type="EMBL" id="KAH3686494.1"/>
    </source>
</evidence>
<dbReference type="AlphaFoldDB" id="A0A9P8TPR7"/>
<proteinExistence type="predicted"/>
<evidence type="ECO:0000313" key="2">
    <source>
        <dbReference type="Proteomes" id="UP000774326"/>
    </source>
</evidence>
<gene>
    <name evidence="1" type="ORF">WICPIJ_002533</name>
</gene>
<organism evidence="1 2">
    <name type="scientific">Wickerhamomyces pijperi</name>
    <name type="common">Yeast</name>
    <name type="synonym">Pichia pijperi</name>
    <dbReference type="NCBI Taxonomy" id="599730"/>
    <lineage>
        <taxon>Eukaryota</taxon>
        <taxon>Fungi</taxon>
        <taxon>Dikarya</taxon>
        <taxon>Ascomycota</taxon>
        <taxon>Saccharomycotina</taxon>
        <taxon>Saccharomycetes</taxon>
        <taxon>Phaffomycetales</taxon>
        <taxon>Wickerhamomycetaceae</taxon>
        <taxon>Wickerhamomyces</taxon>
    </lineage>
</organism>